<protein>
    <submittedName>
        <fullName evidence="1">CoA transferase</fullName>
    </submittedName>
</protein>
<dbReference type="InterPro" id="IPR050509">
    <property type="entry name" value="CoA-transferase_III"/>
</dbReference>
<dbReference type="Pfam" id="PF02515">
    <property type="entry name" value="CoA_transf_3"/>
    <property type="match status" value="1"/>
</dbReference>
<evidence type="ECO:0000313" key="1">
    <source>
        <dbReference type="EMBL" id="AWY40049.1"/>
    </source>
</evidence>
<dbReference type="InterPro" id="IPR003673">
    <property type="entry name" value="CoA-Trfase_fam_III"/>
</dbReference>
<evidence type="ECO:0000313" key="2">
    <source>
        <dbReference type="Proteomes" id="UP000250299"/>
    </source>
</evidence>
<organism evidence="1 2">
    <name type="scientific">Pseudomonas putida</name>
    <name type="common">Arthrobacter siderocapsulatus</name>
    <dbReference type="NCBI Taxonomy" id="303"/>
    <lineage>
        <taxon>Bacteria</taxon>
        <taxon>Pseudomonadati</taxon>
        <taxon>Pseudomonadota</taxon>
        <taxon>Gammaproteobacteria</taxon>
        <taxon>Pseudomonadales</taxon>
        <taxon>Pseudomonadaceae</taxon>
        <taxon>Pseudomonas</taxon>
    </lineage>
</organism>
<dbReference type="PANTHER" id="PTHR48228:SF2">
    <property type="entry name" value="E-CINNAMOYL-COA:R-PHENYLLACTATE COA TRANSFERASE LARGE SUBUNIT"/>
    <property type="match status" value="1"/>
</dbReference>
<dbReference type="Proteomes" id="UP000250299">
    <property type="component" value="Chromosome"/>
</dbReference>
<dbReference type="GO" id="GO:0016740">
    <property type="term" value="F:transferase activity"/>
    <property type="evidence" value="ECO:0007669"/>
    <property type="project" value="UniProtKB-KW"/>
</dbReference>
<name>A0A2Z4RGS2_PSEPU</name>
<accession>A0A2Z4RGS2</accession>
<dbReference type="RefSeq" id="WP_110963814.1">
    <property type="nucleotide sequence ID" value="NZ_CP029693.1"/>
</dbReference>
<dbReference type="InterPro" id="IPR044855">
    <property type="entry name" value="CoA-Trfase_III_dom3_sf"/>
</dbReference>
<dbReference type="PANTHER" id="PTHR48228">
    <property type="entry name" value="SUCCINYL-COA--D-CITRAMALATE COA-TRANSFERASE"/>
    <property type="match status" value="1"/>
</dbReference>
<dbReference type="Gene3D" id="3.40.50.10540">
    <property type="entry name" value="Crotonobetainyl-coa:carnitine coa-transferase, domain 1"/>
    <property type="match status" value="1"/>
</dbReference>
<proteinExistence type="predicted"/>
<dbReference type="AlphaFoldDB" id="A0A2Z4RGS2"/>
<sequence length="399" mass="43679">MYDVMNGVRVIEVAEHTYVPAAAMVLADWGADVIKVERAQGGDASRHMRLPGADGRVNPFFETGNRGKRGIALDLTQEAGREQLYRLIEGADVFLTNLRADARAKLGIEPQDLLKRNPRLIYARGTGYGLHGAMANDGGFDYPTAWCRAGAAFNQTLPDEPPPKQPGSIGDLTGGVTLAGAIAAALFRRERTGKGAVVDNALYMVGTYLMSQSLLATSIGVPTIPIERQKDSSFALANNYRTRDGRWLTICLLMEKWWPDFVAHIDRPALLSDPRFKDAASRHANSRALVGELNEVFATRNYAEWCERFKTLEGVWSPIQSPAEVLADPQALENGFISSVDIDEHSQYQVGVSPAQFDEQPIGRLMAGPGFGEHTDEVLREIGLTDAQLRALRDSGAIR</sequence>
<dbReference type="InterPro" id="IPR023606">
    <property type="entry name" value="CoA-Trfase_III_dom_1_sf"/>
</dbReference>
<dbReference type="Gene3D" id="3.30.1540.10">
    <property type="entry name" value="formyl-coa transferase, domain 3"/>
    <property type="match status" value="1"/>
</dbReference>
<keyword evidence="1" id="KW-0808">Transferase</keyword>
<dbReference type="SUPFAM" id="SSF89796">
    <property type="entry name" value="CoA-transferase family III (CaiB/BaiF)"/>
    <property type="match status" value="1"/>
</dbReference>
<gene>
    <name evidence="1" type="ORF">DKY63_09110</name>
</gene>
<dbReference type="OrthoDB" id="9058532at2"/>
<dbReference type="EMBL" id="CP029693">
    <property type="protein sequence ID" value="AWY40049.1"/>
    <property type="molecule type" value="Genomic_DNA"/>
</dbReference>
<reference evidence="1 2" key="1">
    <citation type="submission" date="2018-05" db="EMBL/GenBank/DDBJ databases">
        <title>Whole genome sequence of Pseudomonas putida JBC17.</title>
        <authorList>
            <person name="Lee Y.H."/>
            <person name="David K."/>
        </authorList>
    </citation>
    <scope>NUCLEOTIDE SEQUENCE [LARGE SCALE GENOMIC DNA]</scope>
    <source>
        <strain evidence="1 2">JBC17</strain>
    </source>
</reference>